<dbReference type="PANTHER" id="PTHR34927">
    <property type="entry name" value="IQ DOMAIN-CONTAINING PROTEIN K"/>
    <property type="match status" value="1"/>
</dbReference>
<dbReference type="CDD" id="cd22969">
    <property type="entry name" value="DD_IQCK"/>
    <property type="match status" value="1"/>
</dbReference>
<dbReference type="Proteomes" id="UP001501920">
    <property type="component" value="Chromosome 14"/>
</dbReference>
<evidence type="ECO:0000313" key="1">
    <source>
        <dbReference type="Ensembl" id="ENSPNAP00000016980.1"/>
    </source>
</evidence>
<name>A0A3B4D058_PYGNA</name>
<dbReference type="STRING" id="42514.ENSPNAP00000016980"/>
<dbReference type="InterPro" id="IPR043408">
    <property type="entry name" value="IQCK"/>
</dbReference>
<dbReference type="PROSITE" id="PS50096">
    <property type="entry name" value="IQ"/>
    <property type="match status" value="1"/>
</dbReference>
<dbReference type="OrthoDB" id="2155538at2759"/>
<accession>A0A3B4D058</accession>
<evidence type="ECO:0008006" key="3">
    <source>
        <dbReference type="Google" id="ProtNLM"/>
    </source>
</evidence>
<dbReference type="CTD" id="124152"/>
<evidence type="ECO:0000313" key="2">
    <source>
        <dbReference type="Proteomes" id="UP001501920"/>
    </source>
</evidence>
<organism evidence="1 2">
    <name type="scientific">Pygocentrus nattereri</name>
    <name type="common">Red-bellied piranha</name>
    <dbReference type="NCBI Taxonomy" id="42514"/>
    <lineage>
        <taxon>Eukaryota</taxon>
        <taxon>Metazoa</taxon>
        <taxon>Chordata</taxon>
        <taxon>Craniata</taxon>
        <taxon>Vertebrata</taxon>
        <taxon>Euteleostomi</taxon>
        <taxon>Actinopterygii</taxon>
        <taxon>Neopterygii</taxon>
        <taxon>Teleostei</taxon>
        <taxon>Ostariophysi</taxon>
        <taxon>Characiformes</taxon>
        <taxon>Characoidei</taxon>
        <taxon>Pygocentrus</taxon>
    </lineage>
</organism>
<gene>
    <name evidence="1" type="primary">IQCK</name>
</gene>
<proteinExistence type="predicted"/>
<dbReference type="AlphaFoldDB" id="A0A3B4D058"/>
<dbReference type="Pfam" id="PF00612">
    <property type="entry name" value="IQ"/>
    <property type="match status" value="1"/>
</dbReference>
<dbReference type="GeneID" id="108438902"/>
<dbReference type="OMA" id="YKIRAQP"/>
<dbReference type="GeneTree" id="ENSGT00940000168750"/>
<reference evidence="1 2" key="1">
    <citation type="submission" date="2020-10" db="EMBL/GenBank/DDBJ databases">
        <title>Pygocentrus nattereri (red-bellied piranha) genome, fPygNat1, primary haplotype.</title>
        <authorList>
            <person name="Myers G."/>
            <person name="Meyer A."/>
            <person name="Karagic N."/>
            <person name="Pippel M."/>
            <person name="Winkler S."/>
            <person name="Tracey A."/>
            <person name="Wood J."/>
            <person name="Formenti G."/>
            <person name="Howe K."/>
            <person name="Fedrigo O."/>
            <person name="Jarvis E.D."/>
        </authorList>
    </citation>
    <scope>NUCLEOTIDE SEQUENCE [LARGE SCALE GENOMIC DNA]</scope>
</reference>
<dbReference type="PANTHER" id="PTHR34927:SF1">
    <property type="entry name" value="IQ DOMAIN-CONTAINING PROTEIN K"/>
    <property type="match status" value="1"/>
</dbReference>
<sequence length="256" mass="29189">MAELFGANRTWEQLCNGKCSVSKERHLTSTTPTPSPDIQQLKYGPSIQYLERTVFPVLLPGLEAMLREALKHRCVKKEINAFNGCDFLTGWLYNKNKKRTSETPLDFHKIPFVQEWLSTHPRSIVPVSLLLTDEQAALVIQTFWRGYKIRVRPDVQELRQWQKELREENCDIAKTVQEFWAHQESRVGSELTNIVDDSDQLGQSGVLIQVVSPTPYNTPAPHSSLEGTVTPSLLIMESQRAISHKQPLPNTTDLLQ</sequence>
<reference evidence="1" key="3">
    <citation type="submission" date="2025-09" db="UniProtKB">
        <authorList>
            <consortium name="Ensembl"/>
        </authorList>
    </citation>
    <scope>IDENTIFICATION</scope>
</reference>
<dbReference type="InterPro" id="IPR000048">
    <property type="entry name" value="IQ_motif_EF-hand-BS"/>
</dbReference>
<dbReference type="RefSeq" id="XP_017572510.1">
    <property type="nucleotide sequence ID" value="XM_017717021.2"/>
</dbReference>
<dbReference type="Ensembl" id="ENSPNAT00000038350.2">
    <property type="protein sequence ID" value="ENSPNAP00000016980.1"/>
    <property type="gene ID" value="ENSPNAG00000023177.2"/>
</dbReference>
<reference evidence="1" key="2">
    <citation type="submission" date="2025-08" db="UniProtKB">
        <authorList>
            <consortium name="Ensembl"/>
        </authorList>
    </citation>
    <scope>IDENTIFICATION</scope>
</reference>
<protein>
    <recommendedName>
        <fullName evidence="3">IQ motif containing K</fullName>
    </recommendedName>
</protein>
<keyword evidence="2" id="KW-1185">Reference proteome</keyword>